<reference evidence="1" key="1">
    <citation type="journal article" date="2014" name="Front. Microbiol.">
        <title>High frequency of phylogenetically diverse reductive dehalogenase-homologous genes in deep subseafloor sedimentary metagenomes.</title>
        <authorList>
            <person name="Kawai M."/>
            <person name="Futagami T."/>
            <person name="Toyoda A."/>
            <person name="Takaki Y."/>
            <person name="Nishi S."/>
            <person name="Hori S."/>
            <person name="Arai W."/>
            <person name="Tsubouchi T."/>
            <person name="Morono Y."/>
            <person name="Uchiyama I."/>
            <person name="Ito T."/>
            <person name="Fujiyama A."/>
            <person name="Inagaki F."/>
            <person name="Takami H."/>
        </authorList>
    </citation>
    <scope>NUCLEOTIDE SEQUENCE</scope>
    <source>
        <strain evidence="1">Expedition CK06-06</strain>
    </source>
</reference>
<organism evidence="1">
    <name type="scientific">marine sediment metagenome</name>
    <dbReference type="NCBI Taxonomy" id="412755"/>
    <lineage>
        <taxon>unclassified sequences</taxon>
        <taxon>metagenomes</taxon>
        <taxon>ecological metagenomes</taxon>
    </lineage>
</organism>
<gene>
    <name evidence="1" type="ORF">S01H1_27705</name>
</gene>
<proteinExistence type="predicted"/>
<name>X0TED5_9ZZZZ</name>
<protein>
    <submittedName>
        <fullName evidence="1">Uncharacterized protein</fullName>
    </submittedName>
</protein>
<comment type="caution">
    <text evidence="1">The sequence shown here is derived from an EMBL/GenBank/DDBJ whole genome shotgun (WGS) entry which is preliminary data.</text>
</comment>
<dbReference type="EMBL" id="BARS01016892">
    <property type="protein sequence ID" value="GAF91903.1"/>
    <property type="molecule type" value="Genomic_DNA"/>
</dbReference>
<accession>X0TED5</accession>
<evidence type="ECO:0000313" key="1">
    <source>
        <dbReference type="EMBL" id="GAF91903.1"/>
    </source>
</evidence>
<dbReference type="AlphaFoldDB" id="X0TED5"/>
<sequence length="68" mass="7772">MKVHDFKVSGGAEIIDGKSNWPDCFNLSIPDFHAWELVHSLLVQLRRGEKNIEHGFCGKLEYDIDEEG</sequence>